<dbReference type="Proteomes" id="UP001642484">
    <property type="component" value="Unassembled WGS sequence"/>
</dbReference>
<evidence type="ECO:0000313" key="3">
    <source>
        <dbReference type="EMBL" id="CAK9060291.1"/>
    </source>
</evidence>
<proteinExistence type="predicted"/>
<evidence type="ECO:0000256" key="2">
    <source>
        <dbReference type="SAM" id="SignalP"/>
    </source>
</evidence>
<reference evidence="3 4" key="1">
    <citation type="submission" date="2024-02" db="EMBL/GenBank/DDBJ databases">
        <authorList>
            <person name="Chen Y."/>
            <person name="Shah S."/>
            <person name="Dougan E. K."/>
            <person name="Thang M."/>
            <person name="Chan C."/>
        </authorList>
    </citation>
    <scope>NUCLEOTIDE SEQUENCE [LARGE SCALE GENOMIC DNA]</scope>
</reference>
<feature type="compositionally biased region" description="Acidic residues" evidence="1">
    <location>
        <begin position="367"/>
        <end position="431"/>
    </location>
</feature>
<protein>
    <submittedName>
        <fullName evidence="3">Uncharacterized protein</fullName>
    </submittedName>
</protein>
<feature type="compositionally biased region" description="Acidic residues" evidence="1">
    <location>
        <begin position="344"/>
        <end position="359"/>
    </location>
</feature>
<organism evidence="3 4">
    <name type="scientific">Durusdinium trenchii</name>
    <dbReference type="NCBI Taxonomy" id="1381693"/>
    <lineage>
        <taxon>Eukaryota</taxon>
        <taxon>Sar</taxon>
        <taxon>Alveolata</taxon>
        <taxon>Dinophyceae</taxon>
        <taxon>Suessiales</taxon>
        <taxon>Symbiodiniaceae</taxon>
        <taxon>Durusdinium</taxon>
    </lineage>
</organism>
<feature type="signal peptide" evidence="2">
    <location>
        <begin position="1"/>
        <end position="34"/>
    </location>
</feature>
<keyword evidence="4" id="KW-1185">Reference proteome</keyword>
<accession>A0ABP0N9N1</accession>
<dbReference type="EMBL" id="CAXAMN010021499">
    <property type="protein sequence ID" value="CAK9060291.1"/>
    <property type="molecule type" value="Genomic_DNA"/>
</dbReference>
<evidence type="ECO:0000313" key="4">
    <source>
        <dbReference type="Proteomes" id="UP001642484"/>
    </source>
</evidence>
<feature type="compositionally biased region" description="Basic residues" evidence="1">
    <location>
        <begin position="253"/>
        <end position="272"/>
    </location>
</feature>
<feature type="compositionally biased region" description="Basic and acidic residues" evidence="1">
    <location>
        <begin position="432"/>
        <end position="455"/>
    </location>
</feature>
<evidence type="ECO:0000256" key="1">
    <source>
        <dbReference type="SAM" id="MobiDB-lite"/>
    </source>
</evidence>
<gene>
    <name evidence="3" type="ORF">CCMP2556_LOCUS29660</name>
</gene>
<sequence>MKDKQRCWIIAGLKHLQMPLALATLVSLLFQVQGIDWSEELDHFESFAGDAEVTKAEWNVARWKHKEMGKEDGKRRAAFAEDQRVKKARSEEKVEKKGDEKKPKDAKKEKKAREPEEPRKEKKAQREEPGKKKTEAKEEGKKSVEQGKKEKQEKKPKEDQTEKKSKEDKTEQAKGKTEKKPKEDKAEKQPKEDKTEKAKDKAEKKPIEDKTEKKPKEDKEDKPEKKKKKKKKKEKRGQDKKDKEKDIAARDSKKTKKEKKERGKSKDKKRKQLKEEDDRPDPKKRKESAKPVKWKPCLKDKIEPIFEATSAKSSSSSMSPKEKAEKRLAELAAVLEASNGSDSDSCEATDLEAFADELDGSVTADESGAEESVESESEEEDQESDSEEDENEEGEEDEEEQEEDEGASEGDSEAEASCESESGETEEEEEEEKGKKQKKEEEADEKDKSRVEEPCHALVPISQHTTETSLALRNSSTNKREWDTFCRQARSKGKMPVELSEMFMTQKTELFNMWLDSGYDWKACSLQFERQRREVAQAKRGWRAVQGKELKKQYTEEKWKKLKEKRIQQGLEMWYFVRQGDEITQKEQCIESLGMKAKVDVDPDMRSALTSEDGLLRPGALPKVSGASAAGSKALLQAITSGVAAPKKKKKEEEEEEAKEVEPQTWVEKANALLPDILKEASEGRKLSIKLNGMEFAEELSKDLLSHAGELEDCYKKLATKVGEGNGKVIKAYVNTANELMTKGSKAQVRQAVHKTIARLMAWSMEVASSGVGPDTGFAGEPLAKTSRGHLCGQQLGCGWRACFFAFKADLKARHELHNFKRYYRCNEFCDRCLAMQGTRCPPALDYRNVTNSSAWHLTAINHQAYMEFDASSLSHWVCMPGFNFLAISFDWMHNVYLGTGRDLCASGIMVLIEKGLVGDVEGVEMDEALSRVHRRMRDVCRQHGLVLPAKPNLTNANLTGEDGYFSMGTRFKATHIKRMLWWLAKESQELADQNPTDAVLNVLAMCTFALQRCTELMDLSGVIFSEDEAQEAGNSLKLHLRAYFWLAAYHYQRRQLLFKTRSKTHYNEHIADEVLRFRINPATYQNFEEEAFLGRIKAIGIHCHGRSCTRRLYQRYLLTLAVFLEDHERVARQV</sequence>
<feature type="compositionally biased region" description="Basic and acidic residues" evidence="1">
    <location>
        <begin position="320"/>
        <end position="329"/>
    </location>
</feature>
<feature type="compositionally biased region" description="Basic residues" evidence="1">
    <location>
        <begin position="225"/>
        <end position="235"/>
    </location>
</feature>
<feature type="compositionally biased region" description="Basic and acidic residues" evidence="1">
    <location>
        <begin position="236"/>
        <end position="252"/>
    </location>
</feature>
<feature type="compositionally biased region" description="Basic and acidic residues" evidence="1">
    <location>
        <begin position="66"/>
        <end position="224"/>
    </location>
</feature>
<feature type="compositionally biased region" description="Low complexity" evidence="1">
    <location>
        <begin position="307"/>
        <end position="319"/>
    </location>
</feature>
<comment type="caution">
    <text evidence="3">The sequence shown here is derived from an EMBL/GenBank/DDBJ whole genome shotgun (WGS) entry which is preliminary data.</text>
</comment>
<keyword evidence="2" id="KW-0732">Signal</keyword>
<feature type="region of interest" description="Disordered" evidence="1">
    <location>
        <begin position="66"/>
        <end position="469"/>
    </location>
</feature>
<name>A0ABP0N9N1_9DINO</name>
<feature type="chain" id="PRO_5046413597" evidence="2">
    <location>
        <begin position="35"/>
        <end position="1135"/>
    </location>
</feature>